<dbReference type="SMART" id="SM00239">
    <property type="entry name" value="C2"/>
    <property type="match status" value="1"/>
</dbReference>
<dbReference type="SUPFAM" id="SSF49562">
    <property type="entry name" value="C2 domain (Calcium/lipid-binding domain, CaLB)"/>
    <property type="match status" value="1"/>
</dbReference>
<evidence type="ECO:0000259" key="11">
    <source>
        <dbReference type="PROSITE" id="PS51210"/>
    </source>
</evidence>
<keyword evidence="6 8" id="KW-0442">Lipid degradation</keyword>
<dbReference type="GO" id="GO:0005544">
    <property type="term" value="F:calcium-dependent phospholipid binding"/>
    <property type="evidence" value="ECO:0007669"/>
    <property type="project" value="TreeGrafter"/>
</dbReference>
<dbReference type="AlphaFoldDB" id="A0AAD9DW55"/>
<evidence type="ECO:0000259" key="10">
    <source>
        <dbReference type="PROSITE" id="PS50004"/>
    </source>
</evidence>
<dbReference type="InterPro" id="IPR035892">
    <property type="entry name" value="C2_domain_sf"/>
</dbReference>
<comment type="catalytic activity">
    <reaction evidence="9">
        <text>a 1,2-diacyl-sn-glycero-3-phosphocholine + H2O = a 1-acyl-sn-glycero-3-phosphocholine + a fatty acid + H(+)</text>
        <dbReference type="Rhea" id="RHEA:15801"/>
        <dbReference type="ChEBI" id="CHEBI:15377"/>
        <dbReference type="ChEBI" id="CHEBI:15378"/>
        <dbReference type="ChEBI" id="CHEBI:28868"/>
        <dbReference type="ChEBI" id="CHEBI:57643"/>
        <dbReference type="ChEBI" id="CHEBI:58168"/>
        <dbReference type="EC" id="3.1.1.4"/>
    </reaction>
</comment>
<evidence type="ECO:0000313" key="13">
    <source>
        <dbReference type="Proteomes" id="UP001239994"/>
    </source>
</evidence>
<proteinExistence type="predicted"/>
<dbReference type="GO" id="GO:0005829">
    <property type="term" value="C:cytosol"/>
    <property type="evidence" value="ECO:0007669"/>
    <property type="project" value="TreeGrafter"/>
</dbReference>
<keyword evidence="13" id="KW-1185">Reference proteome</keyword>
<dbReference type="Pfam" id="PF01735">
    <property type="entry name" value="PLA2_B"/>
    <property type="match status" value="1"/>
</dbReference>
<keyword evidence="5 9" id="KW-0106">Calcium</keyword>
<keyword evidence="4 8" id="KW-0378">Hydrolase</keyword>
<reference evidence="12" key="1">
    <citation type="submission" date="2023-03" db="EMBL/GenBank/DDBJ databases">
        <title>Electrophorus voltai genome.</title>
        <authorList>
            <person name="Bian C."/>
        </authorList>
    </citation>
    <scope>NUCLEOTIDE SEQUENCE</scope>
    <source>
        <strain evidence="12">CB-2022</strain>
        <tissue evidence="12">Muscle</tissue>
    </source>
</reference>
<evidence type="ECO:0000256" key="2">
    <source>
        <dbReference type="ARBA" id="ARBA00022490"/>
    </source>
</evidence>
<evidence type="ECO:0000256" key="1">
    <source>
        <dbReference type="ARBA" id="ARBA00004496"/>
    </source>
</evidence>
<feature type="non-terminal residue" evidence="12">
    <location>
        <position position="1"/>
    </location>
</feature>
<name>A0AAD9DW55_9TELE</name>
<keyword evidence="7 8" id="KW-0443">Lipid metabolism</keyword>
<dbReference type="PROSITE" id="PS50004">
    <property type="entry name" value="C2"/>
    <property type="match status" value="1"/>
</dbReference>
<dbReference type="SUPFAM" id="SSF52151">
    <property type="entry name" value="FabD/lysophospholipase-like"/>
    <property type="match status" value="1"/>
</dbReference>
<dbReference type="FunFam" id="2.60.40.150:FF:000030">
    <property type="entry name" value="Phospholipase A2"/>
    <property type="match status" value="1"/>
</dbReference>
<evidence type="ECO:0000256" key="4">
    <source>
        <dbReference type="ARBA" id="ARBA00022801"/>
    </source>
</evidence>
<dbReference type="Gene3D" id="2.60.40.150">
    <property type="entry name" value="C2 domain"/>
    <property type="match status" value="1"/>
</dbReference>
<dbReference type="Pfam" id="PF00168">
    <property type="entry name" value="C2"/>
    <property type="match status" value="1"/>
</dbReference>
<keyword evidence="3 9" id="KW-0479">Metal-binding</keyword>
<dbReference type="CDD" id="cd04036">
    <property type="entry name" value="C2_cPLA2"/>
    <property type="match status" value="1"/>
</dbReference>
<dbReference type="InterPro" id="IPR041847">
    <property type="entry name" value="C2_cPLA2"/>
</dbReference>
<comment type="domain">
    <text evidence="9">The N-terminal C2 domain associates with lipid membranes upon calcium binding.</text>
</comment>
<evidence type="ECO:0000313" key="12">
    <source>
        <dbReference type="EMBL" id="KAK1796186.1"/>
    </source>
</evidence>
<organism evidence="12 13">
    <name type="scientific">Electrophorus voltai</name>
    <dbReference type="NCBI Taxonomy" id="2609070"/>
    <lineage>
        <taxon>Eukaryota</taxon>
        <taxon>Metazoa</taxon>
        <taxon>Chordata</taxon>
        <taxon>Craniata</taxon>
        <taxon>Vertebrata</taxon>
        <taxon>Euteleostomi</taxon>
        <taxon>Actinopterygii</taxon>
        <taxon>Neopterygii</taxon>
        <taxon>Teleostei</taxon>
        <taxon>Ostariophysi</taxon>
        <taxon>Gymnotiformes</taxon>
        <taxon>Gymnotoidei</taxon>
        <taxon>Gymnotidae</taxon>
        <taxon>Electrophorus</taxon>
    </lineage>
</organism>
<dbReference type="PANTHER" id="PTHR10728:SF13">
    <property type="entry name" value="CYTOSOLIC PHOSPHOLIPASE A2"/>
    <property type="match status" value="1"/>
</dbReference>
<dbReference type="InterPro" id="IPR000008">
    <property type="entry name" value="C2_dom"/>
</dbReference>
<gene>
    <name evidence="12" type="ORF">P4O66_008873</name>
</gene>
<dbReference type="GO" id="GO:0005509">
    <property type="term" value="F:calcium ion binding"/>
    <property type="evidence" value="ECO:0007669"/>
    <property type="project" value="InterPro"/>
</dbReference>
<evidence type="ECO:0000256" key="6">
    <source>
        <dbReference type="ARBA" id="ARBA00022963"/>
    </source>
</evidence>
<keyword evidence="2 9" id="KW-0963">Cytoplasm</keyword>
<feature type="domain" description="C2" evidence="10">
    <location>
        <begin position="1"/>
        <end position="111"/>
    </location>
</feature>
<dbReference type="Gene3D" id="3.40.1090.10">
    <property type="entry name" value="Cytosolic phospholipase A2 catalytic domain"/>
    <property type="match status" value="1"/>
</dbReference>
<dbReference type="EC" id="3.1.1.4" evidence="9"/>
<accession>A0AAD9DW55</accession>
<dbReference type="PROSITE" id="PS51210">
    <property type="entry name" value="PLA2C"/>
    <property type="match status" value="1"/>
</dbReference>
<comment type="caution">
    <text evidence="12">The sequence shown here is derived from an EMBL/GenBank/DDBJ whole genome shotgun (WGS) entry which is preliminary data.</text>
</comment>
<evidence type="ECO:0000256" key="5">
    <source>
        <dbReference type="ARBA" id="ARBA00022837"/>
    </source>
</evidence>
<dbReference type="SMART" id="SM00022">
    <property type="entry name" value="PLAc"/>
    <property type="match status" value="1"/>
</dbReference>
<comment type="subcellular location">
    <subcellularLocation>
        <location evidence="1">Cytoplasm</location>
    </subcellularLocation>
</comment>
<evidence type="ECO:0000256" key="3">
    <source>
        <dbReference type="ARBA" id="ARBA00022723"/>
    </source>
</evidence>
<evidence type="ECO:0000256" key="9">
    <source>
        <dbReference type="RuleBase" id="RU362102"/>
    </source>
</evidence>
<dbReference type="InterPro" id="IPR002642">
    <property type="entry name" value="LysoPLipase_cat_dom"/>
</dbReference>
<dbReference type="Proteomes" id="UP001239994">
    <property type="component" value="Unassembled WGS sequence"/>
</dbReference>
<dbReference type="GO" id="GO:0046475">
    <property type="term" value="P:glycerophospholipid catabolic process"/>
    <property type="evidence" value="ECO:0007669"/>
    <property type="project" value="TreeGrafter"/>
</dbReference>
<dbReference type="PANTHER" id="PTHR10728">
    <property type="entry name" value="CYTOSOLIC PHOSPHOLIPASE A2"/>
    <property type="match status" value="1"/>
</dbReference>
<dbReference type="GO" id="GO:0047498">
    <property type="term" value="F:calcium-dependent phospholipase A2 activity"/>
    <property type="evidence" value="ECO:0007669"/>
    <property type="project" value="TreeGrafter"/>
</dbReference>
<dbReference type="InterPro" id="IPR016035">
    <property type="entry name" value="Acyl_Trfase/lysoPLipase"/>
</dbReference>
<evidence type="ECO:0000256" key="7">
    <source>
        <dbReference type="ARBA" id="ARBA00023098"/>
    </source>
</evidence>
<dbReference type="GO" id="GO:0005794">
    <property type="term" value="C:Golgi apparatus"/>
    <property type="evidence" value="ECO:0007669"/>
    <property type="project" value="TreeGrafter"/>
</dbReference>
<sequence>VEQQYSHKLRVKVQRAENVTKGALGDLLDTPDPYVELYIPTAPESRRKTRHIDNDINPEWNESFEFILDPNQDNVLELTLMDANYVMDETLGSASYDIFKLNVGQTEVVPFLIGKATIVYLELSLEVCSGMDLRFSLALCDKEKLYRQRRRDRVMLGIKKLLHMEKPHLLPSSPEEVPVIAMLGSGGGFRAMVGFSGVMKALFESGVLDCVTYIAGLSGSTWYMSTLYSHPEFPEKGPEQINQELMKSVSSNPLRLLLPQHVTNYVQALWSKKASGQPVTFTDIFGMLIGETLIPARMDTKLSEIQEKINEAQSPLPLFTCLHVKPDVSELMFADWVEFSPYEIGMAKYGTFMTPDLFGSKFFMGTVVKKYEENPLHFLMGVWGSAFSILFNRVLGVKDLSGGSTMEEELEQIKPEHIVGEDSLDNDEDIHKASVGEEHQQASWIQRMVTSLFSDSALFNTREGRAGKVHNFMLGLNLNTNIPFSPFSDAPAPCSPEEEEDAVTDPDEFDRIYEPLDVKSKKIHVVDSGLTFNLPYPLILRPQRGTDLIISFDFSARPSDSSPPFKDLLLAEKWARMNKLPFPKIDPKVFDREGMKECYIFKPRKGDKNCPTIIHFVLVNIDFRKFKAPGVPRQTEKEKEFADFDIFDDPETPYSTFNFQYSNQAFTRLHDLMEFNTLNNIEVSGRTVSAALFSADVIKEAIMESIAYRKEHPSRCSVSLSLNEIRSKTFLKRAHK</sequence>
<dbReference type="EMBL" id="JAROKS010000015">
    <property type="protein sequence ID" value="KAK1796186.1"/>
    <property type="molecule type" value="Genomic_DNA"/>
</dbReference>
<evidence type="ECO:0000256" key="8">
    <source>
        <dbReference type="PROSITE-ProRule" id="PRU00555"/>
    </source>
</evidence>
<dbReference type="CDD" id="cd07200">
    <property type="entry name" value="cPLA2_Grp-IVA"/>
    <property type="match status" value="1"/>
</dbReference>
<feature type="domain" description="PLA2c" evidence="11">
    <location>
        <begin position="127"/>
        <end position="730"/>
    </location>
</feature>
<protein>
    <recommendedName>
        <fullName evidence="9">Phospholipase A2</fullName>
        <ecNumber evidence="9">3.1.1.4</ecNumber>
    </recommendedName>
</protein>
<dbReference type="GO" id="GO:0005783">
    <property type="term" value="C:endoplasmic reticulum"/>
    <property type="evidence" value="ECO:0007669"/>
    <property type="project" value="TreeGrafter"/>
</dbReference>
<dbReference type="GO" id="GO:0005634">
    <property type="term" value="C:nucleus"/>
    <property type="evidence" value="ECO:0007669"/>
    <property type="project" value="TreeGrafter"/>
</dbReference>